<evidence type="ECO:0000313" key="2">
    <source>
        <dbReference type="Proteomes" id="UP000178681"/>
    </source>
</evidence>
<dbReference type="EMBL" id="MFJG01000002">
    <property type="protein sequence ID" value="OGG07749.1"/>
    <property type="molecule type" value="Genomic_DNA"/>
</dbReference>
<dbReference type="Proteomes" id="UP000178681">
    <property type="component" value="Unassembled WGS sequence"/>
</dbReference>
<reference evidence="1 2" key="1">
    <citation type="journal article" date="2016" name="Nat. Commun.">
        <title>Thousands of microbial genomes shed light on interconnected biogeochemical processes in an aquifer system.</title>
        <authorList>
            <person name="Anantharaman K."/>
            <person name="Brown C.T."/>
            <person name="Hug L.A."/>
            <person name="Sharon I."/>
            <person name="Castelle C.J."/>
            <person name="Probst A.J."/>
            <person name="Thomas B.C."/>
            <person name="Singh A."/>
            <person name="Wilkins M.J."/>
            <person name="Karaoz U."/>
            <person name="Brodie E.L."/>
            <person name="Williams K.H."/>
            <person name="Hubbard S.S."/>
            <person name="Banfield J.F."/>
        </authorList>
    </citation>
    <scope>NUCLEOTIDE SEQUENCE [LARGE SCALE GENOMIC DNA]</scope>
</reference>
<proteinExistence type="predicted"/>
<protein>
    <submittedName>
        <fullName evidence="1">Uncharacterized protein</fullName>
    </submittedName>
</protein>
<accession>A0A1F5Z5N9</accession>
<dbReference type="AlphaFoldDB" id="A0A1F5Z5N9"/>
<comment type="caution">
    <text evidence="1">The sequence shown here is derived from an EMBL/GenBank/DDBJ whole genome shotgun (WGS) entry which is preliminary data.</text>
</comment>
<organism evidence="1 2">
    <name type="scientific">Candidatus Gottesmanbacteria bacterium RIFCSPHIGHO2_01_FULL_42_12</name>
    <dbReference type="NCBI Taxonomy" id="1798377"/>
    <lineage>
        <taxon>Bacteria</taxon>
        <taxon>Candidatus Gottesmaniibacteriota</taxon>
    </lineage>
</organism>
<evidence type="ECO:0000313" key="1">
    <source>
        <dbReference type="EMBL" id="OGG07749.1"/>
    </source>
</evidence>
<name>A0A1F5Z5N9_9BACT</name>
<sequence>MTTRRLGGVEVRDAYVEVGDLKIPVLDSLAEVIFSGGMEDLNKVLSSFSYMCRDCLVVIAGKDLGPDARIVYRELKGAGGNERQGIFNGRVSLYASATGEIPRHVDLSIEGGNLALACKVSKIEGTGRSSVGTTRVRLIKFPA</sequence>
<gene>
    <name evidence="1" type="ORF">A2872_02185</name>
</gene>